<proteinExistence type="predicted"/>
<dbReference type="Proteomes" id="UP000572817">
    <property type="component" value="Unassembled WGS sequence"/>
</dbReference>
<evidence type="ECO:0000256" key="2">
    <source>
        <dbReference type="SAM" id="MobiDB-lite"/>
    </source>
</evidence>
<feature type="coiled-coil region" evidence="1">
    <location>
        <begin position="30"/>
        <end position="85"/>
    </location>
</feature>
<feature type="region of interest" description="Disordered" evidence="2">
    <location>
        <begin position="462"/>
        <end position="482"/>
    </location>
</feature>
<keyword evidence="1" id="KW-0175">Coiled coil</keyword>
<name>A0A8H4N8Z6_9PEZI</name>
<feature type="coiled-coil region" evidence="1">
    <location>
        <begin position="135"/>
        <end position="162"/>
    </location>
</feature>
<dbReference type="AlphaFoldDB" id="A0A8H4N8Z6"/>
<feature type="compositionally biased region" description="Basic and acidic residues" evidence="2">
    <location>
        <begin position="462"/>
        <end position="476"/>
    </location>
</feature>
<accession>A0A8H4N8Z6</accession>
<protein>
    <submittedName>
        <fullName evidence="3">Uncharacterized protein</fullName>
    </submittedName>
</protein>
<evidence type="ECO:0000313" key="3">
    <source>
        <dbReference type="EMBL" id="KAF4311698.1"/>
    </source>
</evidence>
<sequence>MSDSESTTGSADYVALTSPSTIKEDLKRQLATANHDKDASLTQVAELEKQLTSANHDKDAATAKTADLEQQLAAALDDKAAAVRERNIANTNKERATTHGTELQQQLDAANGDKAAALTRASTLQADLDASNLDLRNTAKEVAALQTRLDTAARELRDAQLESTQLAEGLADAVKTTAAERDGANKKLQVALMELRKTTEALKISNEALDVADRELKREREEAKGARAANEELKDECEKLALDIAMQRSESRKAVRKAEGEAKCARKERDVVVAKLEVAEAMKGLALKKQGLAEKMQEMAEAESRRVGEEVEYDGERLKVLKEDLEILKTKLHVEEIGEQTKKKQRETRERRIKEEIAAALREEQGNQLGFLQALSLNEIQDIEQSIAEGKLVKGVDPVKVLAGMYVALKRSYGTAWLAKDELMLMEADLRRGPDAEAWKKGLGDDMKKLYERIGLTEDVKKYSEDEEKGEEHKGEQVQCTF</sequence>
<reference evidence="3" key="1">
    <citation type="submission" date="2020-04" db="EMBL/GenBank/DDBJ databases">
        <title>Genome Assembly and Annotation of Botryosphaeria dothidea sdau 11-99, a Latent Pathogen of Apple Fruit Ring Rot in China.</title>
        <authorList>
            <person name="Yu C."/>
            <person name="Diao Y."/>
            <person name="Lu Q."/>
            <person name="Zhao J."/>
            <person name="Cui S."/>
            <person name="Peng C."/>
            <person name="He B."/>
            <person name="Liu H."/>
        </authorList>
    </citation>
    <scope>NUCLEOTIDE SEQUENCE [LARGE SCALE GENOMIC DNA]</scope>
    <source>
        <strain evidence="3">Sdau11-99</strain>
    </source>
</reference>
<feature type="coiled-coil region" evidence="1">
    <location>
        <begin position="202"/>
        <end position="268"/>
    </location>
</feature>
<evidence type="ECO:0000313" key="4">
    <source>
        <dbReference type="Proteomes" id="UP000572817"/>
    </source>
</evidence>
<dbReference type="EMBL" id="WWBZ02000009">
    <property type="protein sequence ID" value="KAF4311698.1"/>
    <property type="molecule type" value="Genomic_DNA"/>
</dbReference>
<keyword evidence="4" id="KW-1185">Reference proteome</keyword>
<organism evidence="3 4">
    <name type="scientific">Botryosphaeria dothidea</name>
    <dbReference type="NCBI Taxonomy" id="55169"/>
    <lineage>
        <taxon>Eukaryota</taxon>
        <taxon>Fungi</taxon>
        <taxon>Dikarya</taxon>
        <taxon>Ascomycota</taxon>
        <taxon>Pezizomycotina</taxon>
        <taxon>Dothideomycetes</taxon>
        <taxon>Dothideomycetes incertae sedis</taxon>
        <taxon>Botryosphaeriales</taxon>
        <taxon>Botryosphaeriaceae</taxon>
        <taxon>Botryosphaeria</taxon>
    </lineage>
</organism>
<comment type="caution">
    <text evidence="3">The sequence shown here is derived from an EMBL/GenBank/DDBJ whole genome shotgun (WGS) entry which is preliminary data.</text>
</comment>
<gene>
    <name evidence="3" type="ORF">GTA08_BOTSDO12766</name>
</gene>
<evidence type="ECO:0000256" key="1">
    <source>
        <dbReference type="SAM" id="Coils"/>
    </source>
</evidence>